<dbReference type="EMBL" id="WHNX01000012">
    <property type="protein sequence ID" value="MPW25909.1"/>
    <property type="molecule type" value="Genomic_DNA"/>
</dbReference>
<gene>
    <name evidence="1" type="ORF">GC105_08910</name>
</gene>
<evidence type="ECO:0000313" key="2">
    <source>
        <dbReference type="Proteomes" id="UP000440004"/>
    </source>
</evidence>
<evidence type="ECO:0000313" key="1">
    <source>
        <dbReference type="EMBL" id="MPW25909.1"/>
    </source>
</evidence>
<dbReference type="AlphaFoldDB" id="A0A6A7K8S8"/>
<proteinExistence type="predicted"/>
<keyword evidence="2" id="KW-1185">Reference proteome</keyword>
<protein>
    <submittedName>
        <fullName evidence="1">Uncharacterized protein</fullName>
    </submittedName>
</protein>
<name>A0A6A7K8S8_9FIRM</name>
<accession>A0A6A7K8S8</accession>
<comment type="caution">
    <text evidence="1">The sequence shown here is derived from an EMBL/GenBank/DDBJ whole genome shotgun (WGS) entry which is preliminary data.</text>
</comment>
<sequence length="112" mass="13030">MGGIYIKDKELLDMINKVGNLKSKDESQVSQKVDELKNTIGKEKVESKLKEIDEKYGDQLNDYVKKIEDFKQGATSQEKAEMILEMKKKLNPNDQKKLDKILKLFKSYMKDI</sequence>
<dbReference type="Proteomes" id="UP000440004">
    <property type="component" value="Unassembled WGS sequence"/>
</dbReference>
<organism evidence="1 2">
    <name type="scientific">Alkalibaculum sporogenes</name>
    <dbReference type="NCBI Taxonomy" id="2655001"/>
    <lineage>
        <taxon>Bacteria</taxon>
        <taxon>Bacillati</taxon>
        <taxon>Bacillota</taxon>
        <taxon>Clostridia</taxon>
        <taxon>Eubacteriales</taxon>
        <taxon>Eubacteriaceae</taxon>
        <taxon>Alkalibaculum</taxon>
    </lineage>
</organism>
<reference evidence="1 2" key="1">
    <citation type="submission" date="2019-10" db="EMBL/GenBank/DDBJ databases">
        <title>Alkalibaculum tamaniensis sp.nov., a new alkaliphilic acetogen, isolated on methoxylated aromatics from a mud volcano.</title>
        <authorList>
            <person name="Khomyakova M.A."/>
            <person name="Merkel A.Y."/>
            <person name="Bonch-Osmolovskaya E.A."/>
            <person name="Slobodkin A.I."/>
        </authorList>
    </citation>
    <scope>NUCLEOTIDE SEQUENCE [LARGE SCALE GENOMIC DNA]</scope>
    <source>
        <strain evidence="1 2">M08DMB</strain>
    </source>
</reference>